<dbReference type="GO" id="GO:0003677">
    <property type="term" value="F:DNA binding"/>
    <property type="evidence" value="ECO:0007669"/>
    <property type="project" value="UniProtKB-KW"/>
</dbReference>
<dbReference type="SUPFAM" id="SSF46894">
    <property type="entry name" value="C-terminal effector domain of the bipartite response regulators"/>
    <property type="match status" value="1"/>
</dbReference>
<reference evidence="2 3" key="1">
    <citation type="submission" date="2020-08" db="EMBL/GenBank/DDBJ databases">
        <title>Genomic Encyclopedia of Type Strains, Phase IV (KMG-IV): sequencing the most valuable type-strain genomes for metagenomic binning, comparative biology and taxonomic classification.</title>
        <authorList>
            <person name="Goeker M."/>
        </authorList>
    </citation>
    <scope>NUCLEOTIDE SEQUENCE [LARGE SCALE GENOMIC DNA]</scope>
    <source>
        <strain evidence="2 3">DSM 7050</strain>
    </source>
</reference>
<dbReference type="InterPro" id="IPR036388">
    <property type="entry name" value="WH-like_DNA-bd_sf"/>
</dbReference>
<accession>A0ABR6L5E5</accession>
<dbReference type="Pfam" id="PF08448">
    <property type="entry name" value="PAS_4"/>
    <property type="match status" value="1"/>
</dbReference>
<dbReference type="RefSeq" id="WP_183263668.1">
    <property type="nucleotide sequence ID" value="NZ_BAAAVZ010000003.1"/>
</dbReference>
<comment type="caution">
    <text evidence="2">The sequence shown here is derived from an EMBL/GenBank/DDBJ whole genome shotgun (WGS) entry which is preliminary data.</text>
</comment>
<organism evidence="2 3">
    <name type="scientific">Aminobacter niigataensis</name>
    <dbReference type="NCBI Taxonomy" id="83265"/>
    <lineage>
        <taxon>Bacteria</taxon>
        <taxon>Pseudomonadati</taxon>
        <taxon>Pseudomonadota</taxon>
        <taxon>Alphaproteobacteria</taxon>
        <taxon>Hyphomicrobiales</taxon>
        <taxon>Phyllobacteriaceae</taxon>
        <taxon>Aminobacter</taxon>
    </lineage>
</organism>
<keyword evidence="2" id="KW-0238">DNA-binding</keyword>
<proteinExistence type="predicted"/>
<evidence type="ECO:0000313" key="3">
    <source>
        <dbReference type="Proteomes" id="UP000539538"/>
    </source>
</evidence>
<keyword evidence="3" id="KW-1185">Reference proteome</keyword>
<dbReference type="Gene3D" id="1.10.10.10">
    <property type="entry name" value="Winged helix-like DNA-binding domain superfamily/Winged helix DNA-binding domain"/>
    <property type="match status" value="1"/>
</dbReference>
<dbReference type="Proteomes" id="UP000539538">
    <property type="component" value="Unassembled WGS sequence"/>
</dbReference>
<name>A0ABR6L5E5_9HYPH</name>
<dbReference type="InterPro" id="IPR013656">
    <property type="entry name" value="PAS_4"/>
</dbReference>
<dbReference type="EMBL" id="JACHOT010000005">
    <property type="protein sequence ID" value="MBB4652009.1"/>
    <property type="molecule type" value="Genomic_DNA"/>
</dbReference>
<evidence type="ECO:0000259" key="1">
    <source>
        <dbReference type="SMART" id="SM00421"/>
    </source>
</evidence>
<dbReference type="InterPro" id="IPR000792">
    <property type="entry name" value="Tscrpt_reg_LuxR_C"/>
</dbReference>
<gene>
    <name evidence="2" type="ORF">GGQ99_003782</name>
</gene>
<protein>
    <submittedName>
        <fullName evidence="2">DNA-binding CsgD family transcriptional regulator/PAS domain-containing protein</fullName>
    </submittedName>
</protein>
<sequence>MMAKRNLDGFLDRLYEAAIDASCWPAALAEAVGLFESRSAQIGHLSLVDQRLSFVISHGYDITPERIRSYEELMGEDPRLAPFVARPFVPMHCRMIVSDEAFHASRLYREVLAPDGIEYTLGVNLIEEEQSTSFFMMLRGPDRPRFGEVECEILRELVPHLRRVIKLHTRFAEIDLDRLVAQEALDRLPLGVAVVRANSRIVSLNRIARDLAMAGDGFSIFAGMLVAERHPDTQRLQAAIATAARGDTRRSQALTLRRDKGEPLRLLVCPLSANRVGQSIALPPSDLVMVFISDPEQLVDAQSEQLQHMFGLTRSEARLLELLVAGATLKVAAGRLDLTHESARQYLKSMFVKTGSHRQSDLIRKVLSSPVWMQQ</sequence>
<evidence type="ECO:0000313" key="2">
    <source>
        <dbReference type="EMBL" id="MBB4652009.1"/>
    </source>
</evidence>
<feature type="domain" description="HTH luxR-type" evidence="1">
    <location>
        <begin position="309"/>
        <end position="366"/>
    </location>
</feature>
<dbReference type="SMART" id="SM00421">
    <property type="entry name" value="HTH_LUXR"/>
    <property type="match status" value="1"/>
</dbReference>
<dbReference type="InterPro" id="IPR016032">
    <property type="entry name" value="Sig_transdc_resp-reg_C-effctor"/>
</dbReference>